<evidence type="ECO:0000313" key="2">
    <source>
        <dbReference type="Proteomes" id="UP000324336"/>
    </source>
</evidence>
<sequence>MFFILVLVMVFSNYEISYSQYTGNFYFLDGTEGNEKAVMYLHITDYSAYGYYYTESQSIEFFQYSEGFDGKNLNLEYSYYDYSIKKRIEGTIKGTLSGNIVFIGEHNSKSVNLSLANMPVNSARLEENYDENYYSNYADSNYDDIKFIFNIKTLNKLDDDYHYGYIHEIAYLDKNIIIFSADKFADWDVYLAYSINTGKKINLLDYISNSLIEEYGLEYVEDGRFYRITDNKLFFMNLVKKNLWNLH</sequence>
<dbReference type="AlphaFoldDB" id="A0AB38PYT8"/>
<dbReference type="RefSeq" id="WP_158640085.1">
    <property type="nucleotide sequence ID" value="NZ_SAYA01000021.1"/>
</dbReference>
<dbReference type="EMBL" id="SAYA01000021">
    <property type="protein sequence ID" value="TXJ25203.1"/>
    <property type="molecule type" value="Genomic_DNA"/>
</dbReference>
<evidence type="ECO:0000313" key="1">
    <source>
        <dbReference type="EMBL" id="TXJ25203.1"/>
    </source>
</evidence>
<accession>A0AB38PYT8</accession>
<organism evidence="1 2">
    <name type="scientific">Brachyspira aalborgi</name>
    <dbReference type="NCBI Taxonomy" id="29522"/>
    <lineage>
        <taxon>Bacteria</taxon>
        <taxon>Pseudomonadati</taxon>
        <taxon>Spirochaetota</taxon>
        <taxon>Spirochaetia</taxon>
        <taxon>Brachyspirales</taxon>
        <taxon>Brachyspiraceae</taxon>
        <taxon>Brachyspira</taxon>
    </lineage>
</organism>
<name>A0AB38PYT8_9SPIR</name>
<proteinExistence type="predicted"/>
<comment type="caution">
    <text evidence="1">The sequence shown here is derived from an EMBL/GenBank/DDBJ whole genome shotgun (WGS) entry which is preliminary data.</text>
</comment>
<dbReference type="Proteomes" id="UP000324336">
    <property type="component" value="Unassembled WGS sequence"/>
</dbReference>
<reference evidence="1 2" key="1">
    <citation type="journal article" date="1992" name="Lakartidningen">
        <title>[Penicillin V and not amoxicillin is the first choice preparation in acute otitis].</title>
        <authorList>
            <person name="Kamme C."/>
            <person name="Lundgren K."/>
            <person name="Prellner K."/>
        </authorList>
    </citation>
    <scope>NUCLEOTIDE SEQUENCE [LARGE SCALE GENOMIC DNA]</scope>
    <source>
        <strain evidence="1 2">PC4597II</strain>
    </source>
</reference>
<gene>
    <name evidence="1" type="ORF">EPJ73_06965</name>
</gene>
<protein>
    <submittedName>
        <fullName evidence="1">Uncharacterized protein</fullName>
    </submittedName>
</protein>